<keyword evidence="1" id="KW-0560">Oxidoreductase</keyword>
<name>H5XJ65_9PSEU</name>
<dbReference type="Gene3D" id="2.60.120.620">
    <property type="entry name" value="q2cbj1_9rhob like domain"/>
    <property type="match status" value="1"/>
</dbReference>
<dbReference type="Proteomes" id="UP000002791">
    <property type="component" value="Chromosome"/>
</dbReference>
<dbReference type="STRING" id="882082.SaccyDRAFT_4054"/>
<dbReference type="OrthoDB" id="9798771at2"/>
<proteinExistence type="predicted"/>
<dbReference type="EMBL" id="CM001440">
    <property type="protein sequence ID" value="EHR62875.1"/>
    <property type="molecule type" value="Genomic_DNA"/>
</dbReference>
<dbReference type="RefSeq" id="WP_005458879.1">
    <property type="nucleotide sequence ID" value="NZ_CM001440.1"/>
</dbReference>
<dbReference type="GO" id="GO:0051213">
    <property type="term" value="F:dioxygenase activity"/>
    <property type="evidence" value="ECO:0007669"/>
    <property type="project" value="UniProtKB-KW"/>
</dbReference>
<evidence type="ECO:0000313" key="2">
    <source>
        <dbReference type="Proteomes" id="UP000002791"/>
    </source>
</evidence>
<sequence length="257" mass="28051">MSLSSEQVEQFVRDGYLKLEGAFPADVGERCVRELWEATGCSRTDPTTWTQPVIRLGGFSTPPFREAATTPALHDMFDTLVGPGRWQRLGGLGTFPVRFPSEVDPGDTGWHVEASYAGPHGEGRLNHRSRGRALLLLFLFSEVGPDDAPTRIRVGSHLDVPSLLEPAGDEGREWLSLCRDAVAASEHRPVTLATGTVGDVYVCHPFLVHAGQPHRGRTPRFMAQPPLVPTGVLDPYAADPSPVERAIALASRDTDRR</sequence>
<dbReference type="AlphaFoldDB" id="H5XJ65"/>
<keyword evidence="1" id="KW-0223">Dioxygenase</keyword>
<reference evidence="1 2" key="1">
    <citation type="submission" date="2011-11" db="EMBL/GenBank/DDBJ databases">
        <title>The Noncontiguous Finished sequence of Saccharomonospora cyanea NA-134.</title>
        <authorList>
            <consortium name="US DOE Joint Genome Institute"/>
            <person name="Lucas S."/>
            <person name="Han J."/>
            <person name="Lapidus A."/>
            <person name="Cheng J.-F."/>
            <person name="Goodwin L."/>
            <person name="Pitluck S."/>
            <person name="Peters L."/>
            <person name="Ovchinnikova G."/>
            <person name="Lu M."/>
            <person name="Detter J.C."/>
            <person name="Han C."/>
            <person name="Tapia R."/>
            <person name="Land M."/>
            <person name="Hauser L."/>
            <person name="Kyrpides N."/>
            <person name="Ivanova N."/>
            <person name="Pagani I."/>
            <person name="Brambilla E.-M."/>
            <person name="Klenk H.-P."/>
            <person name="Woyke T."/>
        </authorList>
    </citation>
    <scope>NUCLEOTIDE SEQUENCE [LARGE SCALE GENOMIC DNA]</scope>
    <source>
        <strain evidence="1 2">NA-134</strain>
    </source>
</reference>
<evidence type="ECO:0000313" key="1">
    <source>
        <dbReference type="EMBL" id="EHR62875.1"/>
    </source>
</evidence>
<gene>
    <name evidence="1" type="ORF">SaccyDRAFT_4054</name>
</gene>
<organism evidence="1 2">
    <name type="scientific">Saccharomonospora cyanea NA-134</name>
    <dbReference type="NCBI Taxonomy" id="882082"/>
    <lineage>
        <taxon>Bacteria</taxon>
        <taxon>Bacillati</taxon>
        <taxon>Actinomycetota</taxon>
        <taxon>Actinomycetes</taxon>
        <taxon>Pseudonocardiales</taxon>
        <taxon>Pseudonocardiaceae</taxon>
        <taxon>Saccharomonospora</taxon>
    </lineage>
</organism>
<accession>H5XJ65</accession>
<dbReference type="eggNOG" id="ENOG502Z7XA">
    <property type="taxonomic scope" value="Bacteria"/>
</dbReference>
<protein>
    <submittedName>
        <fullName evidence="1">Phytanoyl-CoA dioxygenase (PhyH)</fullName>
    </submittedName>
</protein>
<dbReference type="SUPFAM" id="SSF51197">
    <property type="entry name" value="Clavaminate synthase-like"/>
    <property type="match status" value="1"/>
</dbReference>
<keyword evidence="2" id="KW-1185">Reference proteome</keyword>
<dbReference type="HOGENOM" id="CLU_053011_1_0_11"/>